<comment type="caution">
    <text evidence="2">The sequence shown here is derived from an EMBL/GenBank/DDBJ whole genome shotgun (WGS) entry which is preliminary data.</text>
</comment>
<accession>A0A9N7VSN5</accession>
<evidence type="ECO:0000313" key="3">
    <source>
        <dbReference type="Proteomes" id="UP001153269"/>
    </source>
</evidence>
<evidence type="ECO:0000313" key="2">
    <source>
        <dbReference type="EMBL" id="CAB1454970.1"/>
    </source>
</evidence>
<sequence>MASCRWNANEGHGTVQRGEEGGRSGADVYRCPVPTAQLISQSQSLGSHVTYHTHSLSIATAQHWGKTREQQLLSAFTLMRDTHDKLGVEVKQLPGLPLPYVYSILEPIVLRYRSTQHPQDSPQNRWQQGIQWPQLGSSRDPQSTIPGLL</sequence>
<dbReference type="Proteomes" id="UP001153269">
    <property type="component" value="Unassembled WGS sequence"/>
</dbReference>
<organism evidence="2 3">
    <name type="scientific">Pleuronectes platessa</name>
    <name type="common">European plaice</name>
    <dbReference type="NCBI Taxonomy" id="8262"/>
    <lineage>
        <taxon>Eukaryota</taxon>
        <taxon>Metazoa</taxon>
        <taxon>Chordata</taxon>
        <taxon>Craniata</taxon>
        <taxon>Vertebrata</taxon>
        <taxon>Euteleostomi</taxon>
        <taxon>Actinopterygii</taxon>
        <taxon>Neopterygii</taxon>
        <taxon>Teleostei</taxon>
        <taxon>Neoteleostei</taxon>
        <taxon>Acanthomorphata</taxon>
        <taxon>Carangaria</taxon>
        <taxon>Pleuronectiformes</taxon>
        <taxon>Pleuronectoidei</taxon>
        <taxon>Pleuronectidae</taxon>
        <taxon>Pleuronectes</taxon>
    </lineage>
</organism>
<reference evidence="2" key="1">
    <citation type="submission" date="2020-03" db="EMBL/GenBank/DDBJ databases">
        <authorList>
            <person name="Weist P."/>
        </authorList>
    </citation>
    <scope>NUCLEOTIDE SEQUENCE</scope>
</reference>
<dbReference type="AlphaFoldDB" id="A0A9N7VSN5"/>
<protein>
    <submittedName>
        <fullName evidence="2">Uncharacterized protein</fullName>
    </submittedName>
</protein>
<proteinExistence type="predicted"/>
<dbReference type="EMBL" id="CADEAL010004234">
    <property type="protein sequence ID" value="CAB1454970.1"/>
    <property type="molecule type" value="Genomic_DNA"/>
</dbReference>
<feature type="region of interest" description="Disordered" evidence="1">
    <location>
        <begin position="1"/>
        <end position="25"/>
    </location>
</feature>
<evidence type="ECO:0000256" key="1">
    <source>
        <dbReference type="SAM" id="MobiDB-lite"/>
    </source>
</evidence>
<name>A0A9N7VSN5_PLEPL</name>
<feature type="region of interest" description="Disordered" evidence="1">
    <location>
        <begin position="116"/>
        <end position="149"/>
    </location>
</feature>
<keyword evidence="3" id="KW-1185">Reference proteome</keyword>
<gene>
    <name evidence="2" type="ORF">PLEPLA_LOCUS42740</name>
</gene>